<dbReference type="EC" id="3.5.1.41" evidence="6"/>
<dbReference type="PROSITE" id="PS51677">
    <property type="entry name" value="NODB"/>
    <property type="match status" value="1"/>
</dbReference>
<keyword evidence="4" id="KW-0624">Polysaccharide degradation</keyword>
<protein>
    <recommendedName>
        <fullName evidence="6">chitin deacetylase</fullName>
        <ecNumber evidence="6">3.5.1.41</ecNumber>
    </recommendedName>
</protein>
<dbReference type="InterPro" id="IPR002509">
    <property type="entry name" value="NODB_dom"/>
</dbReference>
<dbReference type="AlphaFoldDB" id="A0A060T1R5"/>
<evidence type="ECO:0000259" key="9">
    <source>
        <dbReference type="PROSITE" id="PS51677"/>
    </source>
</evidence>
<evidence type="ECO:0000256" key="6">
    <source>
        <dbReference type="ARBA" id="ARBA00024056"/>
    </source>
</evidence>
<dbReference type="EMBL" id="HG937693">
    <property type="protein sequence ID" value="CDP34898.1"/>
    <property type="molecule type" value="Genomic_DNA"/>
</dbReference>
<dbReference type="SUPFAM" id="SSF88713">
    <property type="entry name" value="Glycoside hydrolase/deacetylase"/>
    <property type="match status" value="1"/>
</dbReference>
<evidence type="ECO:0000256" key="2">
    <source>
        <dbReference type="ARBA" id="ARBA00022723"/>
    </source>
</evidence>
<evidence type="ECO:0000256" key="1">
    <source>
        <dbReference type="ARBA" id="ARBA00001941"/>
    </source>
</evidence>
<evidence type="ECO:0000256" key="3">
    <source>
        <dbReference type="ARBA" id="ARBA00022801"/>
    </source>
</evidence>
<dbReference type="Pfam" id="PF01522">
    <property type="entry name" value="Polysacc_deac_1"/>
    <property type="match status" value="1"/>
</dbReference>
<dbReference type="GO" id="GO:0030476">
    <property type="term" value="P:ascospore wall assembly"/>
    <property type="evidence" value="ECO:0007669"/>
    <property type="project" value="TreeGrafter"/>
</dbReference>
<dbReference type="PhylomeDB" id="A0A060T1R5"/>
<evidence type="ECO:0000256" key="4">
    <source>
        <dbReference type="ARBA" id="ARBA00023024"/>
    </source>
</evidence>
<evidence type="ECO:0000256" key="5">
    <source>
        <dbReference type="ARBA" id="ARBA00023285"/>
    </source>
</evidence>
<dbReference type="Gene3D" id="3.20.20.370">
    <property type="entry name" value="Glycoside hydrolase/deacetylase"/>
    <property type="match status" value="1"/>
</dbReference>
<keyword evidence="2" id="KW-0479">Metal-binding</keyword>
<proteinExistence type="predicted"/>
<dbReference type="PANTHER" id="PTHR10587:SF133">
    <property type="entry name" value="CHITIN DEACETYLASE 1-RELATED"/>
    <property type="match status" value="1"/>
</dbReference>
<comment type="catalytic activity">
    <reaction evidence="7">
        <text>[(1-&gt;4)-N-acetyl-beta-D-glucosaminyl](n) + n H2O = chitosan + n acetate</text>
        <dbReference type="Rhea" id="RHEA:10464"/>
        <dbReference type="Rhea" id="RHEA-COMP:9593"/>
        <dbReference type="Rhea" id="RHEA-COMP:9597"/>
        <dbReference type="ChEBI" id="CHEBI:15377"/>
        <dbReference type="ChEBI" id="CHEBI:17029"/>
        <dbReference type="ChEBI" id="CHEBI:30089"/>
        <dbReference type="ChEBI" id="CHEBI:57704"/>
        <dbReference type="EC" id="3.5.1.41"/>
    </reaction>
    <physiologicalReaction direction="left-to-right" evidence="7">
        <dbReference type="Rhea" id="RHEA:10465"/>
    </physiologicalReaction>
</comment>
<organism evidence="10">
    <name type="scientific">Blastobotrys adeninivorans</name>
    <name type="common">Yeast</name>
    <name type="synonym">Arxula adeninivorans</name>
    <dbReference type="NCBI Taxonomy" id="409370"/>
    <lineage>
        <taxon>Eukaryota</taxon>
        <taxon>Fungi</taxon>
        <taxon>Dikarya</taxon>
        <taxon>Ascomycota</taxon>
        <taxon>Saccharomycotina</taxon>
        <taxon>Dipodascomycetes</taxon>
        <taxon>Dipodascales</taxon>
        <taxon>Trichomonascaceae</taxon>
        <taxon>Blastobotrys</taxon>
    </lineage>
</organism>
<reference evidence="10" key="1">
    <citation type="submission" date="2014-02" db="EMBL/GenBank/DDBJ databases">
        <authorList>
            <person name="Genoscope - CEA"/>
        </authorList>
    </citation>
    <scope>NUCLEOTIDE SEQUENCE</scope>
    <source>
        <strain evidence="10">LS3</strain>
    </source>
</reference>
<evidence type="ECO:0000256" key="8">
    <source>
        <dbReference type="SAM" id="SignalP"/>
    </source>
</evidence>
<keyword evidence="5" id="KW-0170">Cobalt</keyword>
<evidence type="ECO:0000313" key="10">
    <source>
        <dbReference type="EMBL" id="CDP34898.1"/>
    </source>
</evidence>
<keyword evidence="4" id="KW-0119">Carbohydrate metabolism</keyword>
<evidence type="ECO:0000256" key="7">
    <source>
        <dbReference type="ARBA" id="ARBA00048494"/>
    </source>
</evidence>
<sequence length="300" mass="34052">MFRLICLASIAVAAAEMDVTGPPPNRVQAQVLQPFPTWLSRLTGLSQWPSEIPPYIPMPNINLTVVPDIPTRPLGDCSKVTREMCSFECYRCVASEEIFTCPVMSQTFDDGPSPSTPKLLNELPGRTTFFTQGINVVRFPEIFRRTHELGHLLASHTWSHADLPNLRNEDIVAQIQWSIWAMNATAGVVPKYFRPPYGAIDDRVRAITRQFGLIAVYWDRDTYDWKVNDDTKTDTQVFDDVRRWQSESPNGLILEHDSTIKTVNVGIKVSKILGNRQLTVADCVNGRWYQELYHSTQAIQ</sequence>
<dbReference type="PANTHER" id="PTHR10587">
    <property type="entry name" value="GLYCOSYL TRANSFERASE-RELATED"/>
    <property type="match status" value="1"/>
</dbReference>
<gene>
    <name evidence="10" type="ORF">GNLVRS02_ARAD1C23012g</name>
</gene>
<dbReference type="GO" id="GO:0005975">
    <property type="term" value="P:carbohydrate metabolic process"/>
    <property type="evidence" value="ECO:0007669"/>
    <property type="project" value="InterPro"/>
</dbReference>
<dbReference type="GO" id="GO:0006032">
    <property type="term" value="P:chitin catabolic process"/>
    <property type="evidence" value="ECO:0007669"/>
    <property type="project" value="UniProtKB-KW"/>
</dbReference>
<name>A0A060T1R5_BLAAD</name>
<dbReference type="GO" id="GO:0004099">
    <property type="term" value="F:chitin deacetylase activity"/>
    <property type="evidence" value="ECO:0007669"/>
    <property type="project" value="UniProtKB-EC"/>
</dbReference>
<keyword evidence="4" id="KW-0146">Chitin degradation</keyword>
<reference evidence="10" key="2">
    <citation type="submission" date="2014-06" db="EMBL/GenBank/DDBJ databases">
        <title>The complete genome of Blastobotrys (Arxula) adeninivorans LS3 - a yeast of biotechnological interest.</title>
        <authorList>
            <person name="Kunze G."/>
            <person name="Gaillardin C."/>
            <person name="Czernicka M."/>
            <person name="Durrens P."/>
            <person name="Martin T."/>
            <person name="Boer E."/>
            <person name="Gabaldon T."/>
            <person name="Cruz J."/>
            <person name="Talla E."/>
            <person name="Marck C."/>
            <person name="Goffeau A."/>
            <person name="Barbe V."/>
            <person name="Baret P."/>
            <person name="Baronian K."/>
            <person name="Beier S."/>
            <person name="Bleykasten C."/>
            <person name="Bode R."/>
            <person name="Casaregola S."/>
            <person name="Despons L."/>
            <person name="Fairhead C."/>
            <person name="Giersberg M."/>
            <person name="Gierski P."/>
            <person name="Hahnel U."/>
            <person name="Hartmann A."/>
            <person name="Jankowska D."/>
            <person name="Jubin C."/>
            <person name="Jung P."/>
            <person name="Lafontaine I."/>
            <person name="Leh-Louis V."/>
            <person name="Lemaire M."/>
            <person name="Marcet-Houben M."/>
            <person name="Mascher M."/>
            <person name="Morel G."/>
            <person name="Richard G.-F."/>
            <person name="Riechen J."/>
            <person name="Sacerdot C."/>
            <person name="Sarkar A."/>
            <person name="Savel G."/>
            <person name="Schacherer J."/>
            <person name="Sherman D."/>
            <person name="Straub M.-L."/>
            <person name="Stein N."/>
            <person name="Thierry A."/>
            <person name="Trautwein-Schult A."/>
            <person name="Westhof E."/>
            <person name="Worch S."/>
            <person name="Dujon B."/>
            <person name="Souciet J.-L."/>
            <person name="Wincker P."/>
            <person name="Scholz U."/>
            <person name="Neuveglise N."/>
        </authorList>
    </citation>
    <scope>NUCLEOTIDE SEQUENCE</scope>
    <source>
        <strain evidence="10">LS3</strain>
    </source>
</reference>
<keyword evidence="3" id="KW-0378">Hydrolase</keyword>
<feature type="domain" description="NodB homology" evidence="9">
    <location>
        <begin position="102"/>
        <end position="281"/>
    </location>
</feature>
<accession>A0A060T1R5</accession>
<keyword evidence="8" id="KW-0732">Signal</keyword>
<dbReference type="InterPro" id="IPR050248">
    <property type="entry name" value="Polysacc_deacetylase_ArnD"/>
</dbReference>
<comment type="cofactor">
    <cofactor evidence="1">
        <name>Co(2+)</name>
        <dbReference type="ChEBI" id="CHEBI:48828"/>
    </cofactor>
</comment>
<dbReference type="GO" id="GO:0046872">
    <property type="term" value="F:metal ion binding"/>
    <property type="evidence" value="ECO:0007669"/>
    <property type="project" value="UniProtKB-KW"/>
</dbReference>
<dbReference type="InterPro" id="IPR011330">
    <property type="entry name" value="Glyco_hydro/deAcase_b/a-brl"/>
</dbReference>
<dbReference type="GO" id="GO:0005628">
    <property type="term" value="C:prospore membrane"/>
    <property type="evidence" value="ECO:0007669"/>
    <property type="project" value="TreeGrafter"/>
</dbReference>
<feature type="chain" id="PRO_5012361953" description="chitin deacetylase" evidence="8">
    <location>
        <begin position="16"/>
        <end position="300"/>
    </location>
</feature>
<feature type="signal peptide" evidence="8">
    <location>
        <begin position="1"/>
        <end position="15"/>
    </location>
</feature>